<reference evidence="2" key="1">
    <citation type="submission" date="2020-09" db="EMBL/GenBank/DDBJ databases">
        <title>Clinical and molecular characterization of Acinetobacter seifertii in Taiwan.</title>
        <authorList>
            <person name="Li L.-H."/>
            <person name="Yang Y.-S."/>
            <person name="Sun J.-R."/>
            <person name="Huang T.-W."/>
            <person name="Huang W.-C."/>
            <person name="Wang Y.-C."/>
            <person name="Kuo T.-H."/>
            <person name="Kuo S.-C."/>
            <person name="Chen T.-L."/>
        </authorList>
    </citation>
    <scope>NUCLEOTIDE SEQUENCE [LARGE SCALE GENOMIC DNA]</scope>
    <source>
        <strain evidence="2">AS39</strain>
    </source>
</reference>
<accession>A0A7H2V6S6</accession>
<evidence type="ECO:0000313" key="1">
    <source>
        <dbReference type="EMBL" id="QNX72059.1"/>
    </source>
</evidence>
<evidence type="ECO:0008006" key="3">
    <source>
        <dbReference type="Google" id="ProtNLM"/>
    </source>
</evidence>
<reference evidence="1 2" key="2">
    <citation type="submission" date="2020-09" db="EMBL/GenBank/DDBJ databases">
        <authorList>
            <person name="Chen F.-J."/>
            <person name="Lee Y.-T."/>
        </authorList>
    </citation>
    <scope>NUCLEOTIDE SEQUENCE [LARGE SCALE GENOMIC DNA]</scope>
    <source>
        <strain evidence="1 2">AS39</strain>
    </source>
</reference>
<dbReference type="RefSeq" id="WP_191012257.1">
    <property type="nucleotide sequence ID" value="NZ_CP061646.1"/>
</dbReference>
<proteinExistence type="predicted"/>
<evidence type="ECO:0000313" key="2">
    <source>
        <dbReference type="Proteomes" id="UP000516666"/>
    </source>
</evidence>
<sequence>MTMEEFNNEKGYQEIAHSTDEQNCNSVHSESDQIESQSVLHFSIVNKGGEKEDCKTDDLVIEGGGNQVVIPACISGPTGIVKNTVEDIPQSEIIQNELRGLHHLFKVRGEEFLFLTEQTFSVLFCWSVLTRFLSLYDEINAKDLYFAPILMINASGSGYGKSTLQMFLAWVNGINANERVANATPAGLVRMTDSSRGRPVFADEVDVLKNVKDFTEYFNSGFERDGPVTARAKASKSVFGFKCVSGINIAEKLEVATVSRCIVVEMQKVPNGVNLKKYKYVETADLISLSHAIDEVIKDYYDEILEFIQTLNVPLIEYIDNRLGDVWEDLLKISILLGEDIYNDVTNFMFQSGLVKDKILEVANIDFTKVKYPIPCEKHVSQKLVIFDVTDKTTWGNVPTKVFVKACGDYLVASDDLRKGIRSIELERFQEKLQLAGVPITSRLITRAFNAETGVQVVDKNVDGSSGYLFTTLNTINLTSTEQQIYDGIILLLKEKQPL</sequence>
<protein>
    <recommendedName>
        <fullName evidence="3">DUF3987 domain-containing protein</fullName>
    </recommendedName>
</protein>
<organism evidence="1 2">
    <name type="scientific">Acinetobacter seifertii</name>
    <dbReference type="NCBI Taxonomy" id="1530123"/>
    <lineage>
        <taxon>Bacteria</taxon>
        <taxon>Pseudomonadati</taxon>
        <taxon>Pseudomonadota</taxon>
        <taxon>Gammaproteobacteria</taxon>
        <taxon>Moraxellales</taxon>
        <taxon>Moraxellaceae</taxon>
        <taxon>Acinetobacter</taxon>
        <taxon>Acinetobacter calcoaceticus/baumannii complex</taxon>
    </lineage>
</organism>
<dbReference type="Proteomes" id="UP000516666">
    <property type="component" value="Chromosome"/>
</dbReference>
<dbReference type="EMBL" id="CP061646">
    <property type="protein sequence ID" value="QNX72059.1"/>
    <property type="molecule type" value="Genomic_DNA"/>
</dbReference>
<dbReference type="AlphaFoldDB" id="A0A7H2V6S6"/>
<name>A0A7H2V6S6_9GAMM</name>
<gene>
    <name evidence="1" type="ORF">IC776_16850</name>
</gene>